<dbReference type="EC" id="1.5.1.2" evidence="8 9"/>
<dbReference type="Proteomes" id="UP000093080">
    <property type="component" value="Unassembled WGS sequence"/>
</dbReference>
<dbReference type="Gene3D" id="1.10.3730.10">
    <property type="entry name" value="ProC C-terminal domain-like"/>
    <property type="match status" value="1"/>
</dbReference>
<dbReference type="InterPro" id="IPR053790">
    <property type="entry name" value="P5CR-like_CS"/>
</dbReference>
<dbReference type="GO" id="GO:0004735">
    <property type="term" value="F:pyrroline-5-carboxylate reductase activity"/>
    <property type="evidence" value="ECO:0007669"/>
    <property type="project" value="UniProtKB-UniRule"/>
</dbReference>
<evidence type="ECO:0000313" key="14">
    <source>
        <dbReference type="EMBL" id="OCC15352.1"/>
    </source>
</evidence>
<dbReference type="UniPathway" id="UPA00098">
    <property type="reaction ID" value="UER00361"/>
</dbReference>
<keyword evidence="7 8" id="KW-0560">Oxidoreductase</keyword>
<dbReference type="GO" id="GO:0005737">
    <property type="term" value="C:cytoplasm"/>
    <property type="evidence" value="ECO:0007669"/>
    <property type="project" value="UniProtKB-SubCell"/>
</dbReference>
<evidence type="ECO:0000256" key="9">
    <source>
        <dbReference type="NCBIfam" id="TIGR00112"/>
    </source>
</evidence>
<dbReference type="FunFam" id="1.10.3730.10:FF:000001">
    <property type="entry name" value="Pyrroline-5-carboxylate reductase"/>
    <property type="match status" value="1"/>
</dbReference>
<dbReference type="SUPFAM" id="SSF51735">
    <property type="entry name" value="NAD(P)-binding Rossmann-fold domains"/>
    <property type="match status" value="1"/>
</dbReference>
<dbReference type="InterPro" id="IPR008927">
    <property type="entry name" value="6-PGluconate_DH-like_C_sf"/>
</dbReference>
<reference evidence="14 15" key="1">
    <citation type="submission" date="2016-06" db="EMBL/GenBank/DDBJ databases">
        <title>Respiratory ammonification of nitrate coupled to the oxidation of elemental sulfur in deep-sea autotrophic thermophilic bacteria.</title>
        <authorList>
            <person name="Slobodkina G.B."/>
            <person name="Mardanov A.V."/>
            <person name="Ravin N.V."/>
            <person name="Frolova A.A."/>
            <person name="Viryasiv M.B."/>
            <person name="Chernyh N.A."/>
            <person name="Bonch-Osmolovskaya E.A."/>
            <person name="Slobodkin A.I."/>
        </authorList>
    </citation>
    <scope>NUCLEOTIDE SEQUENCE [LARGE SCALE GENOMIC DNA]</scope>
    <source>
        <strain evidence="14 15">S69</strain>
    </source>
</reference>
<evidence type="ECO:0000256" key="7">
    <source>
        <dbReference type="ARBA" id="ARBA00023002"/>
    </source>
</evidence>
<protein>
    <recommendedName>
        <fullName evidence="8 9">Pyrroline-5-carboxylate reductase</fullName>
        <shortName evidence="8">P5C reductase</shortName>
        <shortName evidence="8">P5CR</shortName>
        <ecNumber evidence="8 9">1.5.1.2</ecNumber>
    </recommendedName>
    <alternativeName>
        <fullName evidence="8">PCA reductase</fullName>
    </alternativeName>
</protein>
<dbReference type="PIRSF" id="PIRSF000193">
    <property type="entry name" value="Pyrrol-5-carb_rd"/>
    <property type="match status" value="1"/>
</dbReference>
<dbReference type="GO" id="GO:0055129">
    <property type="term" value="P:L-proline biosynthetic process"/>
    <property type="evidence" value="ECO:0007669"/>
    <property type="project" value="UniProtKB-UniRule"/>
</dbReference>
<dbReference type="Gene3D" id="3.40.50.720">
    <property type="entry name" value="NAD(P)-binding Rossmann-like Domain"/>
    <property type="match status" value="1"/>
</dbReference>
<dbReference type="RefSeq" id="WP_067617296.1">
    <property type="nucleotide sequence ID" value="NZ_MAGO01000005.1"/>
</dbReference>
<keyword evidence="3 8" id="KW-0963">Cytoplasm</keyword>
<keyword evidence="5 8" id="KW-0641">Proline biosynthesis</keyword>
<comment type="catalytic activity">
    <reaction evidence="8 11">
        <text>L-proline + NADP(+) = (S)-1-pyrroline-5-carboxylate + NADPH + 2 H(+)</text>
        <dbReference type="Rhea" id="RHEA:14109"/>
        <dbReference type="ChEBI" id="CHEBI:15378"/>
        <dbReference type="ChEBI" id="CHEBI:17388"/>
        <dbReference type="ChEBI" id="CHEBI:57783"/>
        <dbReference type="ChEBI" id="CHEBI:58349"/>
        <dbReference type="ChEBI" id="CHEBI:60039"/>
        <dbReference type="EC" id="1.5.1.2"/>
    </reaction>
</comment>
<dbReference type="HAMAP" id="MF_01925">
    <property type="entry name" value="P5C_reductase"/>
    <property type="match status" value="1"/>
</dbReference>
<evidence type="ECO:0000256" key="10">
    <source>
        <dbReference type="PIRSR" id="PIRSR000193-1"/>
    </source>
</evidence>
<comment type="catalytic activity">
    <reaction evidence="8">
        <text>L-proline + NAD(+) = (S)-1-pyrroline-5-carboxylate + NADH + 2 H(+)</text>
        <dbReference type="Rhea" id="RHEA:14105"/>
        <dbReference type="ChEBI" id="CHEBI:15378"/>
        <dbReference type="ChEBI" id="CHEBI:17388"/>
        <dbReference type="ChEBI" id="CHEBI:57540"/>
        <dbReference type="ChEBI" id="CHEBI:57945"/>
        <dbReference type="ChEBI" id="CHEBI:60039"/>
        <dbReference type="EC" id="1.5.1.2"/>
    </reaction>
</comment>
<dbReference type="PROSITE" id="PS00521">
    <property type="entry name" value="P5CR"/>
    <property type="match status" value="1"/>
</dbReference>
<evidence type="ECO:0000313" key="15">
    <source>
        <dbReference type="Proteomes" id="UP000093080"/>
    </source>
</evidence>
<comment type="subcellular location">
    <subcellularLocation>
        <location evidence="1 8">Cytoplasm</location>
    </subcellularLocation>
</comment>
<dbReference type="PANTHER" id="PTHR11645:SF0">
    <property type="entry name" value="PYRROLINE-5-CARBOXYLATE REDUCTASE 3"/>
    <property type="match status" value="1"/>
</dbReference>
<evidence type="ECO:0000256" key="5">
    <source>
        <dbReference type="ARBA" id="ARBA00022650"/>
    </source>
</evidence>
<proteinExistence type="inferred from homology"/>
<dbReference type="NCBIfam" id="TIGR00112">
    <property type="entry name" value="proC"/>
    <property type="match status" value="1"/>
</dbReference>
<evidence type="ECO:0000256" key="11">
    <source>
        <dbReference type="RuleBase" id="RU003903"/>
    </source>
</evidence>
<feature type="binding site" evidence="10">
    <location>
        <begin position="73"/>
        <end position="76"/>
    </location>
    <ligand>
        <name>NADP(+)</name>
        <dbReference type="ChEBI" id="CHEBI:58349"/>
    </ligand>
</feature>
<evidence type="ECO:0000256" key="6">
    <source>
        <dbReference type="ARBA" id="ARBA00022857"/>
    </source>
</evidence>
<comment type="function">
    <text evidence="8">Catalyzes the reduction of 1-pyrroline-5-carboxylate (PCA) to L-proline.</text>
</comment>
<dbReference type="OrthoDB" id="9805754at2"/>
<dbReference type="EMBL" id="MAGO01000005">
    <property type="protein sequence ID" value="OCC15352.1"/>
    <property type="molecule type" value="Genomic_DNA"/>
</dbReference>
<comment type="pathway">
    <text evidence="8 11">Amino-acid biosynthesis; L-proline biosynthesis; L-proline from L-glutamate 5-semialdehyde: step 1/1.</text>
</comment>
<dbReference type="AlphaFoldDB" id="A0A1B9F609"/>
<name>A0A1B9F609_9BACT</name>
<gene>
    <name evidence="8" type="primary">proC</name>
    <name evidence="14" type="ORF">DBT_1099</name>
</gene>
<comment type="caution">
    <text evidence="14">The sequence shown here is derived from an EMBL/GenBank/DDBJ whole genome shotgun (WGS) entry which is preliminary data.</text>
</comment>
<evidence type="ECO:0000256" key="2">
    <source>
        <dbReference type="ARBA" id="ARBA00005525"/>
    </source>
</evidence>
<dbReference type="InterPro" id="IPR036291">
    <property type="entry name" value="NAD(P)-bd_dom_sf"/>
</dbReference>
<evidence type="ECO:0000256" key="1">
    <source>
        <dbReference type="ARBA" id="ARBA00004496"/>
    </source>
</evidence>
<feature type="binding site" evidence="10">
    <location>
        <position position="60"/>
    </location>
    <ligand>
        <name>NADPH</name>
        <dbReference type="ChEBI" id="CHEBI:57783"/>
    </ligand>
</feature>
<evidence type="ECO:0000259" key="12">
    <source>
        <dbReference type="Pfam" id="PF03807"/>
    </source>
</evidence>
<comment type="similarity">
    <text evidence="2 8 11">Belongs to the pyrroline-5-carboxylate reductase family.</text>
</comment>
<dbReference type="STRING" id="1156395.DBT_1099"/>
<evidence type="ECO:0000256" key="8">
    <source>
        <dbReference type="HAMAP-Rule" id="MF_01925"/>
    </source>
</evidence>
<dbReference type="InterPro" id="IPR029036">
    <property type="entry name" value="P5CR_dimer"/>
</dbReference>
<evidence type="ECO:0000256" key="3">
    <source>
        <dbReference type="ARBA" id="ARBA00022490"/>
    </source>
</evidence>
<organism evidence="14 15">
    <name type="scientific">Dissulfuribacter thermophilus</name>
    <dbReference type="NCBI Taxonomy" id="1156395"/>
    <lineage>
        <taxon>Bacteria</taxon>
        <taxon>Pseudomonadati</taxon>
        <taxon>Thermodesulfobacteriota</taxon>
        <taxon>Dissulfuribacteria</taxon>
        <taxon>Dissulfuribacterales</taxon>
        <taxon>Dissulfuribacteraceae</taxon>
        <taxon>Dissulfuribacter</taxon>
    </lineage>
</organism>
<dbReference type="InterPro" id="IPR000304">
    <property type="entry name" value="Pyrroline-COOH_reductase"/>
</dbReference>
<sequence>MKLKGLKIGFIGAGQMGSALIKGLIEKGLLDKMGIFASDPSFERRSIVEKDTGIKTFETNDECIKNVDIVLLAVKPQVMGPVLADIRPSIESRHLVVSIAAGISTKFIEDRLEAGTRVVRVMPNTPALVHEGAAAISPGSSASEEDLEIVREIFEAVGIAVTVPEELMDTVTGLSGSGPAYCFKFIEALIEGGILEGLPRDVAQKLAVQTVLGSARLVQILNEHPSKLEAMVTSPGGTTIRGLHALEKFAFKAGVMEAVSQATKRSKELGKEN</sequence>
<feature type="domain" description="Pyrroline-5-carboxylate reductase catalytic N-terminal" evidence="12">
    <location>
        <begin position="7"/>
        <end position="102"/>
    </location>
</feature>
<dbReference type="PATRIC" id="fig|1156395.6.peg.1115"/>
<dbReference type="SUPFAM" id="SSF48179">
    <property type="entry name" value="6-phosphogluconate dehydrogenase C-terminal domain-like"/>
    <property type="match status" value="1"/>
</dbReference>
<keyword evidence="4 8" id="KW-0028">Amino-acid biosynthesis</keyword>
<dbReference type="PANTHER" id="PTHR11645">
    <property type="entry name" value="PYRROLINE-5-CARBOXYLATE REDUCTASE"/>
    <property type="match status" value="1"/>
</dbReference>
<dbReference type="FunFam" id="3.40.50.720:FF:000190">
    <property type="entry name" value="Pyrroline-5-carboxylate reductase"/>
    <property type="match status" value="1"/>
</dbReference>
<evidence type="ECO:0000256" key="4">
    <source>
        <dbReference type="ARBA" id="ARBA00022605"/>
    </source>
</evidence>
<feature type="binding site" evidence="10">
    <location>
        <begin position="11"/>
        <end position="16"/>
    </location>
    <ligand>
        <name>NADP(+)</name>
        <dbReference type="ChEBI" id="CHEBI:58349"/>
    </ligand>
</feature>
<keyword evidence="6 8" id="KW-0521">NADP</keyword>
<keyword evidence="15" id="KW-1185">Reference proteome</keyword>
<accession>A0A1B9F609</accession>
<evidence type="ECO:0000259" key="13">
    <source>
        <dbReference type="Pfam" id="PF14748"/>
    </source>
</evidence>
<feature type="domain" description="Pyrroline-5-carboxylate reductase dimerisation" evidence="13">
    <location>
        <begin position="165"/>
        <end position="269"/>
    </location>
</feature>
<dbReference type="Pfam" id="PF03807">
    <property type="entry name" value="F420_oxidored"/>
    <property type="match status" value="1"/>
</dbReference>
<dbReference type="Pfam" id="PF14748">
    <property type="entry name" value="P5CR_dimer"/>
    <property type="match status" value="1"/>
</dbReference>
<dbReference type="InterPro" id="IPR028939">
    <property type="entry name" value="P5C_Rdtase_cat_N"/>
</dbReference>